<evidence type="ECO:0000313" key="1">
    <source>
        <dbReference type="EMBL" id="EPX58189.1"/>
    </source>
</evidence>
<comment type="caution">
    <text evidence="1">The sequence shown here is derived from an EMBL/GenBank/DDBJ whole genome shotgun (WGS) entry which is preliminary data.</text>
</comment>
<dbReference type="Proteomes" id="UP000011682">
    <property type="component" value="Unassembled WGS sequence"/>
</dbReference>
<gene>
    <name evidence="1" type="ORF">D187_004226</name>
</gene>
<evidence type="ECO:0000313" key="2">
    <source>
        <dbReference type="Proteomes" id="UP000011682"/>
    </source>
</evidence>
<name>S9QA45_CYSF2</name>
<organism evidence="1 2">
    <name type="scientific">Cystobacter fuscus (strain ATCC 25194 / DSM 2262 / NBRC 100088 / M29)</name>
    <dbReference type="NCBI Taxonomy" id="1242864"/>
    <lineage>
        <taxon>Bacteria</taxon>
        <taxon>Pseudomonadati</taxon>
        <taxon>Myxococcota</taxon>
        <taxon>Myxococcia</taxon>
        <taxon>Myxococcales</taxon>
        <taxon>Cystobacterineae</taxon>
        <taxon>Archangiaceae</taxon>
        <taxon>Cystobacter</taxon>
    </lineage>
</organism>
<protein>
    <submittedName>
        <fullName evidence="1">Uncharacterized protein</fullName>
    </submittedName>
</protein>
<reference evidence="1" key="1">
    <citation type="submission" date="2013-05" db="EMBL/GenBank/DDBJ databases">
        <title>Genome assembly of Cystobacter fuscus DSM 2262.</title>
        <authorList>
            <person name="Sharma G."/>
            <person name="Khatri I."/>
            <person name="Kaur C."/>
            <person name="Mayilraj S."/>
            <person name="Subramanian S."/>
        </authorList>
    </citation>
    <scope>NUCLEOTIDE SEQUENCE [LARGE SCALE GENOMIC DNA]</scope>
    <source>
        <strain evidence="1">DSM 2262</strain>
    </source>
</reference>
<accession>S9QA45</accession>
<keyword evidence="2" id="KW-1185">Reference proteome</keyword>
<dbReference type="RefSeq" id="WP_002624232.1">
    <property type="nucleotide sequence ID" value="NZ_ANAH02000026.1"/>
</dbReference>
<dbReference type="AlphaFoldDB" id="S9QA45"/>
<sequence length="74" mass="8400">MEAQYTRLIDGSPRSKRREETLSSLVHLHLVNEKIAKAMEVHARLVKEYPKSSLLPATNLALKVFARVAEQKNS</sequence>
<proteinExistence type="predicted"/>
<dbReference type="EMBL" id="ANAH02000026">
    <property type="protein sequence ID" value="EPX58189.1"/>
    <property type="molecule type" value="Genomic_DNA"/>
</dbReference>